<dbReference type="EMBL" id="BAABBN010000007">
    <property type="protein sequence ID" value="GAA3923758.1"/>
    <property type="molecule type" value="Genomic_DNA"/>
</dbReference>
<sequence>MLGFPLPYPDELLYSTIARYGIHAGITSPKELLREVFEDTKIIATVDLPGHILLVSKLYPSELQIRPLDLLYNHTLFPLYAPFVGEQRRKRLVDQLVNAPKNSAHVITGIAASRVSRPQHLRYCPKCFEEQEKFYGERYWKREWQVTGVDSCTIHKTALHETSIGFYSDHRNLFQAAALYETEDDPPVKDTWQSGMLAEGVRELLALKASEVPAIEQWGQYYKALAYELGLNRGHQVLHELIANKIQAYWGKYWLESQELGLTHDESCWLKNLFRKHRKAFSYLEHLVVLKALIRSKRDLKGVLLEAIHYKTFVVSKPPSSMTVSKDEIKQKRLTWSLHVELKGVNVSRRSGFGGVYAWLYRNDRSWLMAFNKSHKQSRSAKKFRVRWQNRDRCLVKQLIGIRNQSELELQSPRWSKARFMSQSRKRATLEKHLSLLPLCRLFFDLYTESVSEYQIRRITCTIIELGKNNRALRRWRVLRNSGLSEARLTDLARQFLKEVIRL</sequence>
<proteinExistence type="predicted"/>
<feature type="domain" description="TniQ" evidence="1">
    <location>
        <begin position="4"/>
        <end position="159"/>
    </location>
</feature>
<evidence type="ECO:0000313" key="3">
    <source>
        <dbReference type="EMBL" id="GAA3923758.1"/>
    </source>
</evidence>
<comment type="caution">
    <text evidence="3">The sequence shown here is derived from an EMBL/GenBank/DDBJ whole genome shotgun (WGS) entry which is preliminary data.</text>
</comment>
<dbReference type="InterPro" id="IPR009492">
    <property type="entry name" value="TniQ"/>
</dbReference>
<evidence type="ECO:0000259" key="1">
    <source>
        <dbReference type="Pfam" id="PF06527"/>
    </source>
</evidence>
<protein>
    <recommendedName>
        <fullName evidence="5">Transposase</fullName>
    </recommendedName>
</protein>
<dbReference type="Pfam" id="PF15978">
    <property type="entry name" value="TnsD"/>
    <property type="match status" value="2"/>
</dbReference>
<feature type="domain" description="Transposon Tn7 transposition protein TnsD C-terminal" evidence="2">
    <location>
        <begin position="198"/>
        <end position="313"/>
    </location>
</feature>
<dbReference type="Proteomes" id="UP001501565">
    <property type="component" value="Unassembled WGS sequence"/>
</dbReference>
<feature type="domain" description="Transposon Tn7 transposition protein TnsD C-terminal" evidence="2">
    <location>
        <begin position="353"/>
        <end position="441"/>
    </location>
</feature>
<dbReference type="InterPro" id="IPR032750">
    <property type="entry name" value="TnsD_C"/>
</dbReference>
<reference evidence="4" key="1">
    <citation type="journal article" date="2019" name="Int. J. Syst. Evol. Microbiol.">
        <title>The Global Catalogue of Microorganisms (GCM) 10K type strain sequencing project: providing services to taxonomists for standard genome sequencing and annotation.</title>
        <authorList>
            <consortium name="The Broad Institute Genomics Platform"/>
            <consortium name="The Broad Institute Genome Sequencing Center for Infectious Disease"/>
            <person name="Wu L."/>
            <person name="Ma J."/>
        </authorList>
    </citation>
    <scope>NUCLEOTIDE SEQUENCE [LARGE SCALE GENOMIC DNA]</scope>
    <source>
        <strain evidence="4">JCM 17551</strain>
    </source>
</reference>
<keyword evidence="4" id="KW-1185">Reference proteome</keyword>
<organism evidence="3 4">
    <name type="scientific">Litoribacillus peritrichatus</name>
    <dbReference type="NCBI Taxonomy" id="718191"/>
    <lineage>
        <taxon>Bacteria</taxon>
        <taxon>Pseudomonadati</taxon>
        <taxon>Pseudomonadota</taxon>
        <taxon>Gammaproteobacteria</taxon>
        <taxon>Oceanospirillales</taxon>
        <taxon>Oceanospirillaceae</taxon>
        <taxon>Litoribacillus</taxon>
    </lineage>
</organism>
<accession>A0ABP7MMA3</accession>
<evidence type="ECO:0000259" key="2">
    <source>
        <dbReference type="Pfam" id="PF15978"/>
    </source>
</evidence>
<evidence type="ECO:0008006" key="5">
    <source>
        <dbReference type="Google" id="ProtNLM"/>
    </source>
</evidence>
<dbReference type="RefSeq" id="WP_344798027.1">
    <property type="nucleotide sequence ID" value="NZ_BAABBN010000007.1"/>
</dbReference>
<name>A0ABP7MMA3_9GAMM</name>
<dbReference type="Pfam" id="PF06527">
    <property type="entry name" value="TniQ"/>
    <property type="match status" value="1"/>
</dbReference>
<evidence type="ECO:0000313" key="4">
    <source>
        <dbReference type="Proteomes" id="UP001501565"/>
    </source>
</evidence>
<gene>
    <name evidence="3" type="ORF">GCM10022277_19460</name>
</gene>